<dbReference type="Pfam" id="PF00425">
    <property type="entry name" value="Chorismate_bind"/>
    <property type="match status" value="1"/>
</dbReference>
<evidence type="ECO:0000256" key="1">
    <source>
        <dbReference type="SAM" id="MobiDB-lite"/>
    </source>
</evidence>
<evidence type="ECO:0000259" key="2">
    <source>
        <dbReference type="Pfam" id="PF00425"/>
    </source>
</evidence>
<dbReference type="InterPro" id="IPR006805">
    <property type="entry name" value="Anth_synth_I_N"/>
</dbReference>
<dbReference type="Pfam" id="PF04715">
    <property type="entry name" value="Anth_synt_I_N"/>
    <property type="match status" value="1"/>
</dbReference>
<dbReference type="SUPFAM" id="SSF56322">
    <property type="entry name" value="ADC synthase"/>
    <property type="match status" value="1"/>
</dbReference>
<name>A0A1U9LGI9_9PROT</name>
<organism evidence="4 5">
    <name type="scientific">Acetobacter persici</name>
    <dbReference type="NCBI Taxonomy" id="1076596"/>
    <lineage>
        <taxon>Bacteria</taxon>
        <taxon>Pseudomonadati</taxon>
        <taxon>Pseudomonadota</taxon>
        <taxon>Alphaproteobacteria</taxon>
        <taxon>Acetobacterales</taxon>
        <taxon>Acetobacteraceae</taxon>
        <taxon>Acetobacter</taxon>
    </lineage>
</organism>
<dbReference type="InterPro" id="IPR015890">
    <property type="entry name" value="Chorismate_C"/>
</dbReference>
<dbReference type="InterPro" id="IPR019999">
    <property type="entry name" value="Anth_synth_I-like"/>
</dbReference>
<reference evidence="4 5" key="1">
    <citation type="submission" date="2016-03" db="EMBL/GenBank/DDBJ databases">
        <title>Acetic acid bacteria sequencing.</title>
        <authorList>
            <person name="Brandt J."/>
            <person name="Jakob F."/>
            <person name="Vogel R.F."/>
        </authorList>
    </citation>
    <scope>NUCLEOTIDE SEQUENCE [LARGE SCALE GENOMIC DNA]</scope>
    <source>
        <strain evidence="4 5">TMW2.1084</strain>
    </source>
</reference>
<sequence length="473" mass="51732">MATARLWAHELLWREPETVFAAWGDAPWCAFLDSGGPVEERGRWQIFCRTPRQTLVVQDGQILTNAKHSTSFTADALFAQLRHGMPEAVGDGGRESDGPDDIRLPFFGGWVGFAGYGLGQKLEKIAGCRPVQGEPDFAAGFYDHAFIWDRFSKRSFVTGLAFEEGVLNIRSLCAPYSAAWAALPHAVPVLPEVPDVQFAADQSRAAYRQAVERARAYIAAGDIFQVNITGRYSAEFPREFPDVALYLALRKQAPAPFGAYLSCGEGYALHSSSPERFLQCDTQGVVTSRPIKGTAPRGQTPEEDEGFAASLSQDEKERAENLMIVDLMRHDIGRVARLGSMGVPEFLKVERFEHVHHLVSEVRGVLDAGRDVFDLLQATLPPGSVTGAPKHRAMDIIEELEASPRGAYCGSVLCLGVDGRLESSVIIRTLIRKNNSVTLAAGGGITILSDASREYAEMRLKLAPFFALFGRSA</sequence>
<proteinExistence type="predicted"/>
<dbReference type="AlphaFoldDB" id="A0A1U9LGI9"/>
<dbReference type="PANTHER" id="PTHR11236:SF50">
    <property type="entry name" value="AMINODEOXYCHORISMATE SYNTHASE COMPONENT 1"/>
    <property type="match status" value="1"/>
</dbReference>
<evidence type="ECO:0000313" key="5">
    <source>
        <dbReference type="Proteomes" id="UP000189055"/>
    </source>
</evidence>
<dbReference type="RefSeq" id="WP_077931278.1">
    <property type="nucleotide sequence ID" value="NZ_CP014687.1"/>
</dbReference>
<dbReference type="InterPro" id="IPR005801">
    <property type="entry name" value="ADC_synthase"/>
</dbReference>
<evidence type="ECO:0000313" key="4">
    <source>
        <dbReference type="EMBL" id="AQT05507.1"/>
    </source>
</evidence>
<dbReference type="EMBL" id="CP014687">
    <property type="protein sequence ID" value="AQT05507.1"/>
    <property type="molecule type" value="Genomic_DNA"/>
</dbReference>
<protein>
    <submittedName>
        <fullName evidence="4">Aminobenzoate synthetase</fullName>
    </submittedName>
</protein>
<dbReference type="GO" id="GO:0046820">
    <property type="term" value="F:4-amino-4-deoxychorismate synthase activity"/>
    <property type="evidence" value="ECO:0007669"/>
    <property type="project" value="TreeGrafter"/>
</dbReference>
<dbReference type="Gene3D" id="3.60.120.10">
    <property type="entry name" value="Anthranilate synthase"/>
    <property type="match status" value="1"/>
</dbReference>
<gene>
    <name evidence="4" type="ORF">A0U91_12320</name>
</gene>
<feature type="domain" description="Anthranilate synthase component I N-terminal" evidence="3">
    <location>
        <begin position="13"/>
        <end position="156"/>
    </location>
</feature>
<dbReference type="Proteomes" id="UP000189055">
    <property type="component" value="Chromosome"/>
</dbReference>
<dbReference type="GO" id="GO:0000162">
    <property type="term" value="P:L-tryptophan biosynthetic process"/>
    <property type="evidence" value="ECO:0007669"/>
    <property type="project" value="TreeGrafter"/>
</dbReference>
<dbReference type="PRINTS" id="PR00095">
    <property type="entry name" value="ANTSNTHASEI"/>
</dbReference>
<dbReference type="PANTHER" id="PTHR11236">
    <property type="entry name" value="AMINOBENZOATE/ANTHRANILATE SYNTHASE"/>
    <property type="match status" value="1"/>
</dbReference>
<dbReference type="KEGG" id="aper:A0U91_12320"/>
<dbReference type="STRING" id="1076596.A0U91_12320"/>
<evidence type="ECO:0000259" key="3">
    <source>
        <dbReference type="Pfam" id="PF04715"/>
    </source>
</evidence>
<feature type="domain" description="Chorismate-utilising enzyme C-terminal" evidence="2">
    <location>
        <begin position="204"/>
        <end position="461"/>
    </location>
</feature>
<feature type="region of interest" description="Disordered" evidence="1">
    <location>
        <begin position="288"/>
        <end position="314"/>
    </location>
</feature>
<accession>A0A1U9LGI9</accession>